<comment type="caution">
    <text evidence="1">The sequence shown here is derived from an EMBL/GenBank/DDBJ whole genome shotgun (WGS) entry which is preliminary data.</text>
</comment>
<organism evidence="1 2">
    <name type="scientific">Vairimorpha ceranae (strain BRL01)</name>
    <name type="common">Microsporidian parasite</name>
    <name type="synonym">Nosema ceranae</name>
    <dbReference type="NCBI Taxonomy" id="578460"/>
    <lineage>
        <taxon>Eukaryota</taxon>
        <taxon>Fungi</taxon>
        <taxon>Fungi incertae sedis</taxon>
        <taxon>Microsporidia</taxon>
        <taxon>Nosematidae</taxon>
        <taxon>Vairimorpha</taxon>
    </lineage>
</organism>
<dbReference type="VEuPathDB" id="MicrosporidiaDB:NCER_102411"/>
<dbReference type="InParanoid" id="C4VBZ3"/>
<sequence>MQDQYANSESNTFSQKNNNVLISSSQQTYNVGNNSINLPSAVQTDALFNVDILSTINNPESSYSFYNAYQNDKNLKGKMKKLKTKKVSNIQINCNETTSKSKRKIKTSRTTLKSQFTANEAELYKRYKQSEFKFRMFFKFKIKNRMPQFIEELERSNLSDDLKQESILALRNLSSFLDTINAIYINTWKIKNKEDFLNSLNLACYQFSKYTGVSQKLFIFKLICKNLHEIYDSGFCCISSCDFYEVNWLIFSVKRRFNSFYSRLLQLRNDFKKNDQH</sequence>
<name>C4VBZ3_VAIC1</name>
<dbReference type="KEGG" id="nce:NCER_102411"/>
<accession>C4VBZ3</accession>
<gene>
    <name evidence="1" type="ORF">NCER_102411</name>
</gene>
<dbReference type="Proteomes" id="UP000009082">
    <property type="component" value="Unassembled WGS sequence"/>
</dbReference>
<dbReference type="AlphaFoldDB" id="C4VBZ3"/>
<evidence type="ECO:0000313" key="2">
    <source>
        <dbReference type="Proteomes" id="UP000009082"/>
    </source>
</evidence>
<reference evidence="1 2" key="1">
    <citation type="journal article" date="2009" name="PLoS Pathog.">
        <title>Genomic analyses of the microsporidian Nosema ceranae, an emergent pathogen of honey bees.</title>
        <authorList>
            <person name="Cornman R.S."/>
            <person name="Chen Y.P."/>
            <person name="Schatz M.C."/>
            <person name="Street C."/>
            <person name="Zhao Y."/>
            <person name="Desany B."/>
            <person name="Egholm M."/>
            <person name="Hutchison S."/>
            <person name="Pettis J.S."/>
            <person name="Lipkin W.I."/>
            <person name="Evans J.D."/>
        </authorList>
    </citation>
    <scope>NUCLEOTIDE SEQUENCE [LARGE SCALE GENOMIC DNA]</scope>
    <source>
        <strain evidence="1 2">BRL01</strain>
    </source>
</reference>
<dbReference type="HOGENOM" id="CLU_087048_0_0_1"/>
<dbReference type="EMBL" id="ACOL01001286">
    <property type="protein sequence ID" value="EEQ81259.1"/>
    <property type="molecule type" value="Genomic_DNA"/>
</dbReference>
<protein>
    <submittedName>
        <fullName evidence="1">Uncharacterized protein</fullName>
    </submittedName>
</protein>
<proteinExistence type="predicted"/>
<evidence type="ECO:0000313" key="1">
    <source>
        <dbReference type="EMBL" id="EEQ81259.1"/>
    </source>
</evidence>